<dbReference type="InParanoid" id="B4N0D3"/>
<dbReference type="InterPro" id="IPR018499">
    <property type="entry name" value="Tetraspanin/Peripherin"/>
</dbReference>
<dbReference type="OMA" id="VVVKYPC"/>
<dbReference type="InterPro" id="IPR008952">
    <property type="entry name" value="Tetraspanin_EC2_sf"/>
</dbReference>
<name>B4N0D3_DROWI</name>
<feature type="transmembrane region" description="Helical" evidence="5">
    <location>
        <begin position="241"/>
        <end position="262"/>
    </location>
</feature>
<dbReference type="Proteomes" id="UP000007798">
    <property type="component" value="Unassembled WGS sequence"/>
</dbReference>
<dbReference type="EMBL" id="CH963920">
    <property type="protein sequence ID" value="EDW77546.1"/>
    <property type="molecule type" value="Genomic_DNA"/>
</dbReference>
<keyword evidence="3 5" id="KW-1133">Transmembrane helix</keyword>
<evidence type="ECO:0000313" key="7">
    <source>
        <dbReference type="Proteomes" id="UP000007798"/>
    </source>
</evidence>
<dbReference type="AlphaFoldDB" id="B4N0D3"/>
<dbReference type="FunCoup" id="B4N0D3">
    <property type="interactions" value="6"/>
</dbReference>
<feature type="transmembrane region" description="Helical" evidence="5">
    <location>
        <begin position="12"/>
        <end position="37"/>
    </location>
</feature>
<evidence type="ECO:0008006" key="8">
    <source>
        <dbReference type="Google" id="ProtNLM"/>
    </source>
</evidence>
<evidence type="ECO:0000256" key="4">
    <source>
        <dbReference type="ARBA" id="ARBA00023136"/>
    </source>
</evidence>
<dbReference type="KEGG" id="dwi:6644280"/>
<dbReference type="STRING" id="7260.B4N0D3"/>
<proteinExistence type="predicted"/>
<evidence type="ECO:0000256" key="5">
    <source>
        <dbReference type="SAM" id="Phobius"/>
    </source>
</evidence>
<reference evidence="6 7" key="1">
    <citation type="journal article" date="2007" name="Nature">
        <title>Evolution of genes and genomes on the Drosophila phylogeny.</title>
        <authorList>
            <consortium name="Drosophila 12 Genomes Consortium"/>
            <person name="Clark A.G."/>
            <person name="Eisen M.B."/>
            <person name="Smith D.R."/>
            <person name="Bergman C.M."/>
            <person name="Oliver B."/>
            <person name="Markow T.A."/>
            <person name="Kaufman T.C."/>
            <person name="Kellis M."/>
            <person name="Gelbart W."/>
            <person name="Iyer V.N."/>
            <person name="Pollard D.A."/>
            <person name="Sackton T.B."/>
            <person name="Larracuente A.M."/>
            <person name="Singh N.D."/>
            <person name="Abad J.P."/>
            <person name="Abt D.N."/>
            <person name="Adryan B."/>
            <person name="Aguade M."/>
            <person name="Akashi H."/>
            <person name="Anderson W.W."/>
            <person name="Aquadro C.F."/>
            <person name="Ardell D.H."/>
            <person name="Arguello R."/>
            <person name="Artieri C.G."/>
            <person name="Barbash D.A."/>
            <person name="Barker D."/>
            <person name="Barsanti P."/>
            <person name="Batterham P."/>
            <person name="Batzoglou S."/>
            <person name="Begun D."/>
            <person name="Bhutkar A."/>
            <person name="Blanco E."/>
            <person name="Bosak S.A."/>
            <person name="Bradley R.K."/>
            <person name="Brand A.D."/>
            <person name="Brent M.R."/>
            <person name="Brooks A.N."/>
            <person name="Brown R.H."/>
            <person name="Butlin R.K."/>
            <person name="Caggese C."/>
            <person name="Calvi B.R."/>
            <person name="Bernardo de Carvalho A."/>
            <person name="Caspi A."/>
            <person name="Castrezana S."/>
            <person name="Celniker S.E."/>
            <person name="Chang J.L."/>
            <person name="Chapple C."/>
            <person name="Chatterji S."/>
            <person name="Chinwalla A."/>
            <person name="Civetta A."/>
            <person name="Clifton S.W."/>
            <person name="Comeron J.M."/>
            <person name="Costello J.C."/>
            <person name="Coyne J.A."/>
            <person name="Daub J."/>
            <person name="David R.G."/>
            <person name="Delcher A.L."/>
            <person name="Delehaunty K."/>
            <person name="Do C.B."/>
            <person name="Ebling H."/>
            <person name="Edwards K."/>
            <person name="Eickbush T."/>
            <person name="Evans J.D."/>
            <person name="Filipski A."/>
            <person name="Findeiss S."/>
            <person name="Freyhult E."/>
            <person name="Fulton L."/>
            <person name="Fulton R."/>
            <person name="Garcia A.C."/>
            <person name="Gardiner A."/>
            <person name="Garfield D.A."/>
            <person name="Garvin B.E."/>
            <person name="Gibson G."/>
            <person name="Gilbert D."/>
            <person name="Gnerre S."/>
            <person name="Godfrey J."/>
            <person name="Good R."/>
            <person name="Gotea V."/>
            <person name="Gravely B."/>
            <person name="Greenberg A.J."/>
            <person name="Griffiths-Jones S."/>
            <person name="Gross S."/>
            <person name="Guigo R."/>
            <person name="Gustafson E.A."/>
            <person name="Haerty W."/>
            <person name="Hahn M.W."/>
            <person name="Halligan D.L."/>
            <person name="Halpern A.L."/>
            <person name="Halter G.M."/>
            <person name="Han M.V."/>
            <person name="Heger A."/>
            <person name="Hillier L."/>
            <person name="Hinrichs A.S."/>
            <person name="Holmes I."/>
            <person name="Hoskins R.A."/>
            <person name="Hubisz M.J."/>
            <person name="Hultmark D."/>
            <person name="Huntley M.A."/>
            <person name="Jaffe D.B."/>
            <person name="Jagadeeshan S."/>
            <person name="Jeck W.R."/>
            <person name="Johnson J."/>
            <person name="Jones C.D."/>
            <person name="Jordan W.C."/>
            <person name="Karpen G.H."/>
            <person name="Kataoka E."/>
            <person name="Keightley P.D."/>
            <person name="Kheradpour P."/>
            <person name="Kirkness E.F."/>
            <person name="Koerich L.B."/>
            <person name="Kristiansen K."/>
            <person name="Kudrna D."/>
            <person name="Kulathinal R.J."/>
            <person name="Kumar S."/>
            <person name="Kwok R."/>
            <person name="Lander E."/>
            <person name="Langley C.H."/>
            <person name="Lapoint R."/>
            <person name="Lazzaro B.P."/>
            <person name="Lee S.J."/>
            <person name="Levesque L."/>
            <person name="Li R."/>
            <person name="Lin C.F."/>
            <person name="Lin M.F."/>
            <person name="Lindblad-Toh K."/>
            <person name="Llopart A."/>
            <person name="Long M."/>
            <person name="Low L."/>
            <person name="Lozovsky E."/>
            <person name="Lu J."/>
            <person name="Luo M."/>
            <person name="Machado C.A."/>
            <person name="Makalowski W."/>
            <person name="Marzo M."/>
            <person name="Matsuda M."/>
            <person name="Matzkin L."/>
            <person name="McAllister B."/>
            <person name="McBride C.S."/>
            <person name="McKernan B."/>
            <person name="McKernan K."/>
            <person name="Mendez-Lago M."/>
            <person name="Minx P."/>
            <person name="Mollenhauer M.U."/>
            <person name="Montooth K."/>
            <person name="Mount S.M."/>
            <person name="Mu X."/>
            <person name="Myers E."/>
            <person name="Negre B."/>
            <person name="Newfeld S."/>
            <person name="Nielsen R."/>
            <person name="Noor M.A."/>
            <person name="O'Grady P."/>
            <person name="Pachter L."/>
            <person name="Papaceit M."/>
            <person name="Parisi M.J."/>
            <person name="Parisi M."/>
            <person name="Parts L."/>
            <person name="Pedersen J.S."/>
            <person name="Pesole G."/>
            <person name="Phillippy A.M."/>
            <person name="Ponting C.P."/>
            <person name="Pop M."/>
            <person name="Porcelli D."/>
            <person name="Powell J.R."/>
            <person name="Prohaska S."/>
            <person name="Pruitt K."/>
            <person name="Puig M."/>
            <person name="Quesneville H."/>
            <person name="Ram K.R."/>
            <person name="Rand D."/>
            <person name="Rasmussen M.D."/>
            <person name="Reed L.K."/>
            <person name="Reenan R."/>
            <person name="Reily A."/>
            <person name="Remington K.A."/>
            <person name="Rieger T.T."/>
            <person name="Ritchie M.G."/>
            <person name="Robin C."/>
            <person name="Rogers Y.H."/>
            <person name="Rohde C."/>
            <person name="Rozas J."/>
            <person name="Rubenfield M.J."/>
            <person name="Ruiz A."/>
            <person name="Russo S."/>
            <person name="Salzberg S.L."/>
            <person name="Sanchez-Gracia A."/>
            <person name="Saranga D.J."/>
            <person name="Sato H."/>
            <person name="Schaeffer S.W."/>
            <person name="Schatz M.C."/>
            <person name="Schlenke T."/>
            <person name="Schwartz R."/>
            <person name="Segarra C."/>
            <person name="Singh R.S."/>
            <person name="Sirot L."/>
            <person name="Sirota M."/>
            <person name="Sisneros N.B."/>
            <person name="Smith C.D."/>
            <person name="Smith T.F."/>
            <person name="Spieth J."/>
            <person name="Stage D.E."/>
            <person name="Stark A."/>
            <person name="Stephan W."/>
            <person name="Strausberg R.L."/>
            <person name="Strempel S."/>
            <person name="Sturgill D."/>
            <person name="Sutton G."/>
            <person name="Sutton G.G."/>
            <person name="Tao W."/>
            <person name="Teichmann S."/>
            <person name="Tobari Y.N."/>
            <person name="Tomimura Y."/>
            <person name="Tsolas J.M."/>
            <person name="Valente V.L."/>
            <person name="Venter E."/>
            <person name="Venter J.C."/>
            <person name="Vicario S."/>
            <person name="Vieira F.G."/>
            <person name="Vilella A.J."/>
            <person name="Villasante A."/>
            <person name="Walenz B."/>
            <person name="Wang J."/>
            <person name="Wasserman M."/>
            <person name="Watts T."/>
            <person name="Wilson D."/>
            <person name="Wilson R.K."/>
            <person name="Wing R.A."/>
            <person name="Wolfner M.F."/>
            <person name="Wong A."/>
            <person name="Wong G.K."/>
            <person name="Wu C.I."/>
            <person name="Wu G."/>
            <person name="Yamamoto D."/>
            <person name="Yang H.P."/>
            <person name="Yang S.P."/>
            <person name="Yorke J.A."/>
            <person name="Yoshida K."/>
            <person name="Zdobnov E."/>
            <person name="Zhang P."/>
            <person name="Zhang Y."/>
            <person name="Zimin A.V."/>
            <person name="Baldwin J."/>
            <person name="Abdouelleil A."/>
            <person name="Abdulkadir J."/>
            <person name="Abebe A."/>
            <person name="Abera B."/>
            <person name="Abreu J."/>
            <person name="Acer S.C."/>
            <person name="Aftuck L."/>
            <person name="Alexander A."/>
            <person name="An P."/>
            <person name="Anderson E."/>
            <person name="Anderson S."/>
            <person name="Arachi H."/>
            <person name="Azer M."/>
            <person name="Bachantsang P."/>
            <person name="Barry A."/>
            <person name="Bayul T."/>
            <person name="Berlin A."/>
            <person name="Bessette D."/>
            <person name="Bloom T."/>
            <person name="Blye J."/>
            <person name="Boguslavskiy L."/>
            <person name="Bonnet C."/>
            <person name="Boukhgalter B."/>
            <person name="Bourzgui I."/>
            <person name="Brown A."/>
            <person name="Cahill P."/>
            <person name="Channer S."/>
            <person name="Cheshatsang Y."/>
            <person name="Chuda L."/>
            <person name="Citroen M."/>
            <person name="Collymore A."/>
            <person name="Cooke P."/>
            <person name="Costello M."/>
            <person name="D'Aco K."/>
            <person name="Daza R."/>
            <person name="De Haan G."/>
            <person name="DeGray S."/>
            <person name="DeMaso C."/>
            <person name="Dhargay N."/>
            <person name="Dooley K."/>
            <person name="Dooley E."/>
            <person name="Doricent M."/>
            <person name="Dorje P."/>
            <person name="Dorjee K."/>
            <person name="Dupes A."/>
            <person name="Elong R."/>
            <person name="Falk J."/>
            <person name="Farina A."/>
            <person name="Faro S."/>
            <person name="Ferguson D."/>
            <person name="Fisher S."/>
            <person name="Foley C.D."/>
            <person name="Franke A."/>
            <person name="Friedrich D."/>
            <person name="Gadbois L."/>
            <person name="Gearin G."/>
            <person name="Gearin C.R."/>
            <person name="Giannoukos G."/>
            <person name="Goode T."/>
            <person name="Graham J."/>
            <person name="Grandbois E."/>
            <person name="Grewal S."/>
            <person name="Gyaltsen K."/>
            <person name="Hafez N."/>
            <person name="Hagos B."/>
            <person name="Hall J."/>
            <person name="Henson C."/>
            <person name="Hollinger A."/>
            <person name="Honan T."/>
            <person name="Huard M.D."/>
            <person name="Hughes L."/>
            <person name="Hurhula B."/>
            <person name="Husby M.E."/>
            <person name="Kamat A."/>
            <person name="Kanga B."/>
            <person name="Kashin S."/>
            <person name="Khazanovich D."/>
            <person name="Kisner P."/>
            <person name="Lance K."/>
            <person name="Lara M."/>
            <person name="Lee W."/>
            <person name="Lennon N."/>
            <person name="Letendre F."/>
            <person name="LeVine R."/>
            <person name="Lipovsky A."/>
            <person name="Liu X."/>
            <person name="Liu J."/>
            <person name="Liu S."/>
            <person name="Lokyitsang T."/>
            <person name="Lokyitsang Y."/>
            <person name="Lubonja R."/>
            <person name="Lui A."/>
            <person name="MacDonald P."/>
            <person name="Magnisalis V."/>
            <person name="Maru K."/>
            <person name="Matthews C."/>
            <person name="McCusker W."/>
            <person name="McDonough S."/>
            <person name="Mehta T."/>
            <person name="Meldrim J."/>
            <person name="Meneus L."/>
            <person name="Mihai O."/>
            <person name="Mihalev A."/>
            <person name="Mihova T."/>
            <person name="Mittelman R."/>
            <person name="Mlenga V."/>
            <person name="Montmayeur A."/>
            <person name="Mulrain L."/>
            <person name="Navidi A."/>
            <person name="Naylor J."/>
            <person name="Negash T."/>
            <person name="Nguyen T."/>
            <person name="Nguyen N."/>
            <person name="Nicol R."/>
            <person name="Norbu C."/>
            <person name="Norbu N."/>
            <person name="Novod N."/>
            <person name="O'Neill B."/>
            <person name="Osman S."/>
            <person name="Markiewicz E."/>
            <person name="Oyono O.L."/>
            <person name="Patti C."/>
            <person name="Phunkhang P."/>
            <person name="Pierre F."/>
            <person name="Priest M."/>
            <person name="Raghuraman S."/>
            <person name="Rege F."/>
            <person name="Reyes R."/>
            <person name="Rise C."/>
            <person name="Rogov P."/>
            <person name="Ross K."/>
            <person name="Ryan E."/>
            <person name="Settipalli S."/>
            <person name="Shea T."/>
            <person name="Sherpa N."/>
            <person name="Shi L."/>
            <person name="Shih D."/>
            <person name="Sparrow T."/>
            <person name="Spaulding J."/>
            <person name="Stalker J."/>
            <person name="Stange-Thomann N."/>
            <person name="Stavropoulos S."/>
            <person name="Stone C."/>
            <person name="Strader C."/>
            <person name="Tesfaye S."/>
            <person name="Thomson T."/>
            <person name="Thoulutsang Y."/>
            <person name="Thoulutsang D."/>
            <person name="Topham K."/>
            <person name="Topping I."/>
            <person name="Tsamla T."/>
            <person name="Vassiliev H."/>
            <person name="Vo A."/>
            <person name="Wangchuk T."/>
            <person name="Wangdi T."/>
            <person name="Weiand M."/>
            <person name="Wilkinson J."/>
            <person name="Wilson A."/>
            <person name="Yadav S."/>
            <person name="Young G."/>
            <person name="Yu Q."/>
            <person name="Zembek L."/>
            <person name="Zhong D."/>
            <person name="Zimmer A."/>
            <person name="Zwirko Z."/>
            <person name="Jaffe D.B."/>
            <person name="Alvarez P."/>
            <person name="Brockman W."/>
            <person name="Butler J."/>
            <person name="Chin C."/>
            <person name="Gnerre S."/>
            <person name="Grabherr M."/>
            <person name="Kleber M."/>
            <person name="Mauceli E."/>
            <person name="MacCallum I."/>
        </authorList>
    </citation>
    <scope>NUCLEOTIDE SEQUENCE [LARGE SCALE GENOMIC DNA]</scope>
    <source>
        <strain evidence="7">Tucson 14030-0811.24</strain>
    </source>
</reference>
<keyword evidence="7" id="KW-1185">Reference proteome</keyword>
<sequence length="334" mass="37845">MRQPFRKASVYIALLLIVEALIGLLIVVVTAIYHTILAAYLTDIESRLLYGYLFSIYIFGVQLMVTFLCSICMWNRLWMRRCTPNIRLLLTIWLFYSCVIITSGFATMWNLYRSVGVLENAAETSLTRGIDMYYTCPEWKLAWDSLQLHKECCGVHSYKDWMCAEWMPRPENNYSQSQAVLAPFACCKRSCENCFASQIPGPGSVDSSEGGHSRQPFPTLTVDSINTNGCLPIFSSALWRFLYILLALAALSLKFLILLCCFTKYIIQRQNVGDGCDNGGLTDNDGRPLVIVKYPCNVRCITIGEEDLASDMAPDINYCNCEQSLEDSCQHYEP</sequence>
<evidence type="ECO:0000256" key="1">
    <source>
        <dbReference type="ARBA" id="ARBA00004141"/>
    </source>
</evidence>
<dbReference type="HOGENOM" id="CLU_832284_0_0_1"/>
<accession>B4N0D3</accession>
<organism evidence="6 7">
    <name type="scientific">Drosophila willistoni</name>
    <name type="common">Fruit fly</name>
    <dbReference type="NCBI Taxonomy" id="7260"/>
    <lineage>
        <taxon>Eukaryota</taxon>
        <taxon>Metazoa</taxon>
        <taxon>Ecdysozoa</taxon>
        <taxon>Arthropoda</taxon>
        <taxon>Hexapoda</taxon>
        <taxon>Insecta</taxon>
        <taxon>Pterygota</taxon>
        <taxon>Neoptera</taxon>
        <taxon>Endopterygota</taxon>
        <taxon>Diptera</taxon>
        <taxon>Brachycera</taxon>
        <taxon>Muscomorpha</taxon>
        <taxon>Ephydroidea</taxon>
        <taxon>Drosophilidae</taxon>
        <taxon>Drosophila</taxon>
        <taxon>Sophophora</taxon>
    </lineage>
</organism>
<dbReference type="GO" id="GO:0016020">
    <property type="term" value="C:membrane"/>
    <property type="evidence" value="ECO:0007669"/>
    <property type="project" value="UniProtKB-SubCell"/>
</dbReference>
<feature type="transmembrane region" description="Helical" evidence="5">
    <location>
        <begin position="49"/>
        <end position="74"/>
    </location>
</feature>
<evidence type="ECO:0000256" key="2">
    <source>
        <dbReference type="ARBA" id="ARBA00022692"/>
    </source>
</evidence>
<dbReference type="Gene3D" id="1.10.1450.10">
    <property type="entry name" value="Tetraspanin"/>
    <property type="match status" value="1"/>
</dbReference>
<gene>
    <name evidence="6" type="primary">Dwil\GK24499</name>
    <name evidence="6" type="ORF">Dwil_GK24499</name>
</gene>
<feature type="transmembrane region" description="Helical" evidence="5">
    <location>
        <begin position="86"/>
        <end position="109"/>
    </location>
</feature>
<dbReference type="PhylomeDB" id="B4N0D3"/>
<comment type="subcellular location">
    <subcellularLocation>
        <location evidence="1">Membrane</location>
        <topology evidence="1">Multi-pass membrane protein</topology>
    </subcellularLocation>
</comment>
<dbReference type="SUPFAM" id="SSF48652">
    <property type="entry name" value="Tetraspanin"/>
    <property type="match status" value="1"/>
</dbReference>
<dbReference type="eggNOG" id="KOG3882">
    <property type="taxonomic scope" value="Eukaryota"/>
</dbReference>
<evidence type="ECO:0000256" key="3">
    <source>
        <dbReference type="ARBA" id="ARBA00022989"/>
    </source>
</evidence>
<evidence type="ECO:0000313" key="6">
    <source>
        <dbReference type="EMBL" id="EDW77546.1"/>
    </source>
</evidence>
<dbReference type="OrthoDB" id="9836210at2759"/>
<dbReference type="Pfam" id="PF00335">
    <property type="entry name" value="Tetraspanin"/>
    <property type="match status" value="1"/>
</dbReference>
<protein>
    <recommendedName>
        <fullName evidence="8">Tetraspanin</fullName>
    </recommendedName>
</protein>
<keyword evidence="2 5" id="KW-0812">Transmembrane</keyword>
<keyword evidence="4 5" id="KW-0472">Membrane</keyword>